<keyword evidence="3" id="KW-1003">Cell membrane</keyword>
<feature type="transmembrane region" description="Helical" evidence="8">
    <location>
        <begin position="400"/>
        <end position="421"/>
    </location>
</feature>
<feature type="compositionally biased region" description="Basic and acidic residues" evidence="7">
    <location>
        <begin position="428"/>
        <end position="438"/>
    </location>
</feature>
<name>A0A4R7VWE8_9PSEU</name>
<dbReference type="RefSeq" id="WP_133903184.1">
    <property type="nucleotide sequence ID" value="NZ_SOCP01000004.1"/>
</dbReference>
<feature type="domain" description="Major facilitator superfamily (MFS) profile" evidence="9">
    <location>
        <begin position="17"/>
        <end position="426"/>
    </location>
</feature>
<evidence type="ECO:0000256" key="1">
    <source>
        <dbReference type="ARBA" id="ARBA00004651"/>
    </source>
</evidence>
<keyword evidence="5 8" id="KW-1133">Transmembrane helix</keyword>
<feature type="transmembrane region" description="Helical" evidence="8">
    <location>
        <begin position="55"/>
        <end position="77"/>
    </location>
</feature>
<evidence type="ECO:0000256" key="3">
    <source>
        <dbReference type="ARBA" id="ARBA00022475"/>
    </source>
</evidence>
<dbReference type="Proteomes" id="UP000294927">
    <property type="component" value="Unassembled WGS sequence"/>
</dbReference>
<organism evidence="10 11">
    <name type="scientific">Actinophytocola oryzae</name>
    <dbReference type="NCBI Taxonomy" id="502181"/>
    <lineage>
        <taxon>Bacteria</taxon>
        <taxon>Bacillati</taxon>
        <taxon>Actinomycetota</taxon>
        <taxon>Actinomycetes</taxon>
        <taxon>Pseudonocardiales</taxon>
        <taxon>Pseudonocardiaceae</taxon>
    </lineage>
</organism>
<dbReference type="EMBL" id="SOCP01000004">
    <property type="protein sequence ID" value="TDV54222.1"/>
    <property type="molecule type" value="Genomic_DNA"/>
</dbReference>
<keyword evidence="6 8" id="KW-0472">Membrane</keyword>
<dbReference type="InterPro" id="IPR005828">
    <property type="entry name" value="MFS_sugar_transport-like"/>
</dbReference>
<feature type="transmembrane region" description="Helical" evidence="8">
    <location>
        <begin position="19"/>
        <end position="43"/>
    </location>
</feature>
<dbReference type="Pfam" id="PF07690">
    <property type="entry name" value="MFS_1"/>
    <property type="match status" value="1"/>
</dbReference>
<dbReference type="Pfam" id="PF00083">
    <property type="entry name" value="Sugar_tr"/>
    <property type="match status" value="1"/>
</dbReference>
<dbReference type="PROSITE" id="PS00217">
    <property type="entry name" value="SUGAR_TRANSPORT_2"/>
    <property type="match status" value="1"/>
</dbReference>
<dbReference type="GO" id="GO:0005886">
    <property type="term" value="C:plasma membrane"/>
    <property type="evidence" value="ECO:0007669"/>
    <property type="project" value="UniProtKB-SubCell"/>
</dbReference>
<sequence length="456" mass="48654">MTTTPAPVRKRNQGTRAALASFLGATLEYYDLYIYASAAALIFDRVFFAAAGDGAVLLSLATFGLAYVARPLGAVLLGHVGDRFGRRRALVGSLLLMGAATFVIGCLPTYAAVGNLAPWLLVACRFLQGISVGGEAAGATALTLEHAPPGRRAFFTSWTVNGILAGFILASLVFIPISNMPEDALMTWGWRIPFWSSLLIAVVAFAIRRTLVEPEVFTEATTEPVRKPRIPVAELLSTHRGDVVRVALCALWVVASSTIPVWGLSYATRTVGIGTDTMLWVVIFGYAAGLVFQPLFARLSDRVGRRPVFIAGNLGVALTCLLYFDALARADIPMVYLGIFLSLSVFYSAANATYPAFFAEMFGVRVRFSGMAIGIQVGLVLSGFAPALVGYWVAESGGSWAPAAWLTITTALVASAAAFTARETHRTPLRDLGRREPKPAVPDSAAPEPVDSVPSR</sequence>
<feature type="transmembrane region" description="Helical" evidence="8">
    <location>
        <begin position="154"/>
        <end position="176"/>
    </location>
</feature>
<reference evidence="10 11" key="1">
    <citation type="submission" date="2019-03" db="EMBL/GenBank/DDBJ databases">
        <title>Genomic Encyclopedia of Archaeal and Bacterial Type Strains, Phase II (KMG-II): from individual species to whole genera.</title>
        <authorList>
            <person name="Goeker M."/>
        </authorList>
    </citation>
    <scope>NUCLEOTIDE SEQUENCE [LARGE SCALE GENOMIC DNA]</scope>
    <source>
        <strain evidence="10 11">DSM 45499</strain>
    </source>
</reference>
<proteinExistence type="predicted"/>
<dbReference type="PROSITE" id="PS50850">
    <property type="entry name" value="MFS"/>
    <property type="match status" value="1"/>
</dbReference>
<evidence type="ECO:0000256" key="7">
    <source>
        <dbReference type="SAM" id="MobiDB-lite"/>
    </source>
</evidence>
<keyword evidence="11" id="KW-1185">Reference proteome</keyword>
<dbReference type="OrthoDB" id="3768022at2"/>
<keyword evidence="2" id="KW-0813">Transport</keyword>
<feature type="transmembrane region" description="Helical" evidence="8">
    <location>
        <begin position="188"/>
        <end position="207"/>
    </location>
</feature>
<evidence type="ECO:0000313" key="10">
    <source>
        <dbReference type="EMBL" id="TDV54222.1"/>
    </source>
</evidence>
<dbReference type="InterPro" id="IPR005829">
    <property type="entry name" value="Sugar_transporter_CS"/>
</dbReference>
<feature type="transmembrane region" description="Helical" evidence="8">
    <location>
        <begin position="243"/>
        <end position="265"/>
    </location>
</feature>
<evidence type="ECO:0000256" key="5">
    <source>
        <dbReference type="ARBA" id="ARBA00022989"/>
    </source>
</evidence>
<gene>
    <name evidence="10" type="ORF">CLV71_104693</name>
</gene>
<feature type="transmembrane region" description="Helical" evidence="8">
    <location>
        <begin position="308"/>
        <end position="328"/>
    </location>
</feature>
<evidence type="ECO:0000256" key="4">
    <source>
        <dbReference type="ARBA" id="ARBA00022692"/>
    </source>
</evidence>
<dbReference type="InterPro" id="IPR011701">
    <property type="entry name" value="MFS"/>
</dbReference>
<keyword evidence="4 8" id="KW-0812">Transmembrane</keyword>
<evidence type="ECO:0000256" key="2">
    <source>
        <dbReference type="ARBA" id="ARBA00022448"/>
    </source>
</evidence>
<dbReference type="SUPFAM" id="SSF103473">
    <property type="entry name" value="MFS general substrate transporter"/>
    <property type="match status" value="1"/>
</dbReference>
<evidence type="ECO:0000256" key="8">
    <source>
        <dbReference type="SAM" id="Phobius"/>
    </source>
</evidence>
<accession>A0A4R7VWE8</accession>
<comment type="subcellular location">
    <subcellularLocation>
        <location evidence="1">Cell membrane</location>
        <topology evidence="1">Multi-pass membrane protein</topology>
    </subcellularLocation>
</comment>
<protein>
    <submittedName>
        <fullName evidence="10">Putative MFS family arabinose efflux permease</fullName>
    </submittedName>
</protein>
<comment type="caution">
    <text evidence="10">The sequence shown here is derived from an EMBL/GenBank/DDBJ whole genome shotgun (WGS) entry which is preliminary data.</text>
</comment>
<feature type="transmembrane region" description="Helical" evidence="8">
    <location>
        <begin position="334"/>
        <end position="359"/>
    </location>
</feature>
<feature type="transmembrane region" description="Helical" evidence="8">
    <location>
        <begin position="89"/>
        <end position="113"/>
    </location>
</feature>
<dbReference type="PANTHER" id="PTHR43045">
    <property type="entry name" value="SHIKIMATE TRANSPORTER"/>
    <property type="match status" value="1"/>
</dbReference>
<feature type="transmembrane region" description="Helical" evidence="8">
    <location>
        <begin position="277"/>
        <end position="296"/>
    </location>
</feature>
<dbReference type="InterPro" id="IPR036259">
    <property type="entry name" value="MFS_trans_sf"/>
</dbReference>
<evidence type="ECO:0000256" key="6">
    <source>
        <dbReference type="ARBA" id="ARBA00023136"/>
    </source>
</evidence>
<dbReference type="GO" id="GO:0022857">
    <property type="term" value="F:transmembrane transporter activity"/>
    <property type="evidence" value="ECO:0007669"/>
    <property type="project" value="InterPro"/>
</dbReference>
<feature type="transmembrane region" description="Helical" evidence="8">
    <location>
        <begin position="371"/>
        <end position="394"/>
    </location>
</feature>
<evidence type="ECO:0000313" key="11">
    <source>
        <dbReference type="Proteomes" id="UP000294927"/>
    </source>
</evidence>
<dbReference type="PANTHER" id="PTHR43045:SF1">
    <property type="entry name" value="SHIKIMATE TRANSPORTER"/>
    <property type="match status" value="1"/>
</dbReference>
<feature type="region of interest" description="Disordered" evidence="7">
    <location>
        <begin position="428"/>
        <end position="456"/>
    </location>
</feature>
<evidence type="ECO:0000259" key="9">
    <source>
        <dbReference type="PROSITE" id="PS50850"/>
    </source>
</evidence>
<dbReference type="Gene3D" id="1.20.1250.20">
    <property type="entry name" value="MFS general substrate transporter like domains"/>
    <property type="match status" value="2"/>
</dbReference>
<dbReference type="AlphaFoldDB" id="A0A4R7VWE8"/>
<dbReference type="InterPro" id="IPR020846">
    <property type="entry name" value="MFS_dom"/>
</dbReference>